<keyword evidence="2" id="KW-1003">Cell membrane</keyword>
<feature type="transmembrane region" description="Helical" evidence="12">
    <location>
        <begin position="21"/>
        <end position="41"/>
    </location>
</feature>
<evidence type="ECO:0000256" key="2">
    <source>
        <dbReference type="ARBA" id="ARBA00022475"/>
    </source>
</evidence>
<dbReference type="AlphaFoldDB" id="A0A075G064"/>
<evidence type="ECO:0000313" key="13">
    <source>
        <dbReference type="EMBL" id="AIE95272.1"/>
    </source>
</evidence>
<feature type="transmembrane region" description="Helical" evidence="12">
    <location>
        <begin position="99"/>
        <end position="121"/>
    </location>
</feature>
<dbReference type="GO" id="GO:0006784">
    <property type="term" value="P:heme A biosynthetic process"/>
    <property type="evidence" value="ECO:0007669"/>
    <property type="project" value="InterPro"/>
</dbReference>
<organism evidence="13">
    <name type="scientific">uncultured marine group II/III euryarchaeote AD1000_61_A07</name>
    <dbReference type="NCBI Taxonomy" id="1457792"/>
    <lineage>
        <taxon>Archaea</taxon>
        <taxon>Methanobacteriati</taxon>
        <taxon>Methanobacteriota</taxon>
        <taxon>environmental samples</taxon>
    </lineage>
</organism>
<keyword evidence="10" id="KW-1015">Disulfide bond</keyword>
<feature type="transmembrane region" description="Helical" evidence="12">
    <location>
        <begin position="204"/>
        <end position="222"/>
    </location>
</feature>
<evidence type="ECO:0000256" key="4">
    <source>
        <dbReference type="ARBA" id="ARBA00022723"/>
    </source>
</evidence>
<comment type="pathway">
    <text evidence="11">Porphyrin-containing compound metabolism.</text>
</comment>
<feature type="transmembrane region" description="Helical" evidence="12">
    <location>
        <begin position="291"/>
        <end position="312"/>
    </location>
</feature>
<keyword evidence="6" id="KW-0560">Oxidoreductase</keyword>
<dbReference type="InterPro" id="IPR003780">
    <property type="entry name" value="COX15/CtaA_fam"/>
</dbReference>
<evidence type="ECO:0000256" key="8">
    <source>
        <dbReference type="ARBA" id="ARBA00023133"/>
    </source>
</evidence>
<evidence type="ECO:0000256" key="12">
    <source>
        <dbReference type="SAM" id="Phobius"/>
    </source>
</evidence>
<keyword evidence="3 12" id="KW-0812">Transmembrane</keyword>
<evidence type="ECO:0000256" key="3">
    <source>
        <dbReference type="ARBA" id="ARBA00022692"/>
    </source>
</evidence>
<dbReference type="Pfam" id="PF02628">
    <property type="entry name" value="COX15-CtaA"/>
    <property type="match status" value="1"/>
</dbReference>
<gene>
    <name evidence="13" type="primary">COX15</name>
</gene>
<accession>A0A075G064</accession>
<reference evidence="13" key="1">
    <citation type="journal article" date="2014" name="Genome Biol. Evol.">
        <title>Pangenome evidence for extensive interdomain horizontal transfer affecting lineage core and shell genes in uncultured planktonic thaumarchaeota and euryarchaeota.</title>
        <authorList>
            <person name="Deschamps P."/>
            <person name="Zivanovic Y."/>
            <person name="Moreira D."/>
            <person name="Rodriguez-Valera F."/>
            <person name="Lopez-Garcia P."/>
        </authorList>
    </citation>
    <scope>NUCLEOTIDE SEQUENCE</scope>
</reference>
<comment type="subcellular location">
    <subcellularLocation>
        <location evidence="1">Membrane</location>
        <topology evidence="1">Multi-pass membrane protein</topology>
    </subcellularLocation>
</comment>
<dbReference type="PANTHER" id="PTHR35457:SF1">
    <property type="entry name" value="HEME A SYNTHASE"/>
    <property type="match status" value="1"/>
</dbReference>
<evidence type="ECO:0000256" key="5">
    <source>
        <dbReference type="ARBA" id="ARBA00022989"/>
    </source>
</evidence>
<dbReference type="GO" id="GO:0016491">
    <property type="term" value="F:oxidoreductase activity"/>
    <property type="evidence" value="ECO:0007669"/>
    <property type="project" value="UniProtKB-KW"/>
</dbReference>
<feature type="transmembrane region" description="Helical" evidence="12">
    <location>
        <begin position="259"/>
        <end position="279"/>
    </location>
</feature>
<evidence type="ECO:0000256" key="11">
    <source>
        <dbReference type="ARBA" id="ARBA00023444"/>
    </source>
</evidence>
<name>A0A075G064_9EURY</name>
<feature type="transmembrane region" description="Helical" evidence="12">
    <location>
        <begin position="163"/>
        <end position="183"/>
    </location>
</feature>
<keyword evidence="4" id="KW-0479">Metal-binding</keyword>
<keyword evidence="7" id="KW-0408">Iron</keyword>
<evidence type="ECO:0000256" key="6">
    <source>
        <dbReference type="ARBA" id="ARBA00023002"/>
    </source>
</evidence>
<proteinExistence type="predicted"/>
<dbReference type="EMBL" id="KF900445">
    <property type="protein sequence ID" value="AIE95272.1"/>
    <property type="molecule type" value="Genomic_DNA"/>
</dbReference>
<evidence type="ECO:0000256" key="10">
    <source>
        <dbReference type="ARBA" id="ARBA00023157"/>
    </source>
</evidence>
<sequence length="350" mass="39268">MYSSTLHIMKVLGKDVHAHHIPFIVAMMVLLIVVTGGWVRISDAGESCPDWPTCFGELGFNISSEKQMEWWGENPDEADSRHENDPTFTYTTYQIFTEWLHRFLVGIIGIILLYSQILVWNKREEIGDRPYKIHMVAMLLLISQAIIGMITVRYDNVPWSVSIHLAAAMLFITTLLWSGIVWMKCEKALPNNFKVETKETVGKLLLMMTVVALIMGMVGGYISSGKYADDCSTGIVNGWPLCNGEIIPAHENFGANVTFLHRILALMTGGLLFWGGQWMRENDGKNILTTYVDIALGLFVMNIIVGALHLVMMDENGFPGWLSLMHLILATLMFIALAFATVIAHEALKE</sequence>
<keyword evidence="5 12" id="KW-1133">Transmembrane helix</keyword>
<evidence type="ECO:0000256" key="7">
    <source>
        <dbReference type="ARBA" id="ARBA00023004"/>
    </source>
</evidence>
<keyword evidence="8" id="KW-0350">Heme biosynthesis</keyword>
<protein>
    <submittedName>
        <fullName evidence="13">Cytochrome c oxidase assembly protein subunit 15 (COX15)</fullName>
    </submittedName>
</protein>
<dbReference type="PANTHER" id="PTHR35457">
    <property type="entry name" value="HEME A SYNTHASE"/>
    <property type="match status" value="1"/>
</dbReference>
<keyword evidence="9 12" id="KW-0472">Membrane</keyword>
<dbReference type="GO" id="GO:0016020">
    <property type="term" value="C:membrane"/>
    <property type="evidence" value="ECO:0007669"/>
    <property type="project" value="UniProtKB-SubCell"/>
</dbReference>
<feature type="transmembrane region" description="Helical" evidence="12">
    <location>
        <begin position="324"/>
        <end position="344"/>
    </location>
</feature>
<evidence type="ECO:0000256" key="1">
    <source>
        <dbReference type="ARBA" id="ARBA00004141"/>
    </source>
</evidence>
<dbReference type="InterPro" id="IPR050450">
    <property type="entry name" value="COX15/CtaA_HemeA_synthase"/>
</dbReference>
<evidence type="ECO:0000256" key="9">
    <source>
        <dbReference type="ARBA" id="ARBA00023136"/>
    </source>
</evidence>
<dbReference type="GO" id="GO:0046872">
    <property type="term" value="F:metal ion binding"/>
    <property type="evidence" value="ECO:0007669"/>
    <property type="project" value="UniProtKB-KW"/>
</dbReference>
<feature type="transmembrane region" description="Helical" evidence="12">
    <location>
        <begin position="133"/>
        <end position="151"/>
    </location>
</feature>